<gene>
    <name evidence="1" type="ORF">NDN08_001578</name>
</gene>
<organism evidence="1 2">
    <name type="scientific">Rhodosorus marinus</name>
    <dbReference type="NCBI Taxonomy" id="101924"/>
    <lineage>
        <taxon>Eukaryota</taxon>
        <taxon>Rhodophyta</taxon>
        <taxon>Stylonematophyceae</taxon>
        <taxon>Stylonematales</taxon>
        <taxon>Stylonemataceae</taxon>
        <taxon>Rhodosorus</taxon>
    </lineage>
</organism>
<dbReference type="EMBL" id="JAMWBK010000005">
    <property type="protein sequence ID" value="KAJ8905067.1"/>
    <property type="molecule type" value="Genomic_DNA"/>
</dbReference>
<dbReference type="AlphaFoldDB" id="A0AAV8UVE4"/>
<evidence type="ECO:0000313" key="2">
    <source>
        <dbReference type="Proteomes" id="UP001157974"/>
    </source>
</evidence>
<evidence type="ECO:0008006" key="3">
    <source>
        <dbReference type="Google" id="ProtNLM"/>
    </source>
</evidence>
<comment type="caution">
    <text evidence="1">The sequence shown here is derived from an EMBL/GenBank/DDBJ whole genome shotgun (WGS) entry which is preliminary data.</text>
</comment>
<dbReference type="Proteomes" id="UP001157974">
    <property type="component" value="Unassembled WGS sequence"/>
</dbReference>
<dbReference type="SUPFAM" id="SSF81383">
    <property type="entry name" value="F-box domain"/>
    <property type="match status" value="1"/>
</dbReference>
<proteinExistence type="predicted"/>
<evidence type="ECO:0000313" key="1">
    <source>
        <dbReference type="EMBL" id="KAJ8905067.1"/>
    </source>
</evidence>
<keyword evidence="2" id="KW-1185">Reference proteome</keyword>
<name>A0AAV8UVE4_9RHOD</name>
<reference evidence="1 2" key="1">
    <citation type="journal article" date="2023" name="Nat. Commun.">
        <title>Origin of minicircular mitochondrial genomes in red algae.</title>
        <authorList>
            <person name="Lee Y."/>
            <person name="Cho C.H."/>
            <person name="Lee Y.M."/>
            <person name="Park S.I."/>
            <person name="Yang J.H."/>
            <person name="West J.A."/>
            <person name="Bhattacharya D."/>
            <person name="Yoon H.S."/>
        </authorList>
    </citation>
    <scope>NUCLEOTIDE SEQUENCE [LARGE SCALE GENOMIC DNA]</scope>
    <source>
        <strain evidence="1 2">CCMP1338</strain>
        <tissue evidence="1">Whole cell</tissue>
    </source>
</reference>
<dbReference type="InterPro" id="IPR036047">
    <property type="entry name" value="F-box-like_dom_sf"/>
</dbReference>
<protein>
    <recommendedName>
        <fullName evidence="3">F-box domain-containing protein</fullName>
    </recommendedName>
</protein>
<sequence length="150" mass="16925">MGTDAEMKGEEMPVALYHQIMRHCGYRVILRLGSTCMNAYTASCSDRLWKEKYFARWGSIGKSPCDGLLGQGLAPRLLEAPTGGMVLISALGLVLEGGRTEGIEDGQWRSAYVERHCNSCICGEPKRNMHDRFCDRCDEEDSRFFRVYEC</sequence>
<accession>A0AAV8UVE4</accession>